<evidence type="ECO:0000256" key="11">
    <source>
        <dbReference type="RuleBase" id="RU365087"/>
    </source>
</evidence>
<evidence type="ECO:0000256" key="7">
    <source>
        <dbReference type="ARBA" id="ARBA00022927"/>
    </source>
</evidence>
<accession>A0A2U8DF04</accession>
<name>A0A2U8DF04_9GAMM</name>
<dbReference type="GO" id="GO:0043952">
    <property type="term" value="P:protein transport by the Sec complex"/>
    <property type="evidence" value="ECO:0007669"/>
    <property type="project" value="TreeGrafter"/>
</dbReference>
<sequence length="111" mass="12748">MYLFFLSFLIMISIVLIFLILLHPGKGINNAVHLNSSGTVKLFNIIGNNNFITNTISLFVCFFLIISIVLCNINDKKIHVDYFGENDKNYLLDNTKKSLNKEESRISNKKF</sequence>
<keyword evidence="6 11" id="KW-0812">Transmembrane</keyword>
<dbReference type="PANTHER" id="PTHR34182">
    <property type="entry name" value="PROTEIN-EXPORT MEMBRANE PROTEIN SECG"/>
    <property type="match status" value="1"/>
</dbReference>
<protein>
    <recommendedName>
        <fullName evidence="3 11">Protein-export membrane protein SecG</fullName>
    </recommendedName>
</protein>
<dbReference type="NCBIfam" id="TIGR00810">
    <property type="entry name" value="secG"/>
    <property type="match status" value="1"/>
</dbReference>
<dbReference type="GO" id="GO:0015450">
    <property type="term" value="F:protein-transporting ATPase activity"/>
    <property type="evidence" value="ECO:0007669"/>
    <property type="project" value="UniProtKB-UniRule"/>
</dbReference>
<comment type="subcellular location">
    <subcellularLocation>
        <location evidence="1 11">Cell membrane</location>
        <topology evidence="1 11">Multi-pass membrane protein</topology>
    </subcellularLocation>
</comment>
<keyword evidence="8 11" id="KW-1133">Transmembrane helix</keyword>
<evidence type="ECO:0000313" key="13">
    <source>
        <dbReference type="Proteomes" id="UP000244884"/>
    </source>
</evidence>
<dbReference type="OrthoDB" id="6554596at2"/>
<dbReference type="PRINTS" id="PR01651">
    <property type="entry name" value="SECGEXPORT"/>
</dbReference>
<comment type="caution">
    <text evidence="11">Lacks conserved residue(s) required for the propagation of feature annotation.</text>
</comment>
<organism evidence="12 13">
    <name type="scientific">Buchnera aphidicola</name>
    <name type="common">Melanaphis sacchari</name>
    <dbReference type="NCBI Taxonomy" id="2173854"/>
    <lineage>
        <taxon>Bacteria</taxon>
        <taxon>Pseudomonadati</taxon>
        <taxon>Pseudomonadota</taxon>
        <taxon>Gammaproteobacteria</taxon>
        <taxon>Enterobacterales</taxon>
        <taxon>Erwiniaceae</taxon>
        <taxon>Buchnera</taxon>
    </lineage>
</organism>
<dbReference type="InterPro" id="IPR004692">
    <property type="entry name" value="SecG"/>
</dbReference>
<evidence type="ECO:0000256" key="4">
    <source>
        <dbReference type="ARBA" id="ARBA00022448"/>
    </source>
</evidence>
<evidence type="ECO:0000256" key="10">
    <source>
        <dbReference type="ARBA" id="ARBA00023136"/>
    </source>
</evidence>
<reference evidence="12 13" key="1">
    <citation type="submission" date="2018-04" db="EMBL/GenBank/DDBJ databases">
        <title>Genome sequence of Buchnera aphidicola from Melaphis sacchari.</title>
        <authorList>
            <person name="Geib S.M."/>
            <person name="Palmer N.A."/>
            <person name="Sattler S.E."/>
            <person name="Sarath G."/>
        </authorList>
    </citation>
    <scope>NUCLEOTIDE SEQUENCE [LARGE SCALE GENOMIC DNA]</scope>
    <source>
        <strain evidence="12 13">LSU</strain>
    </source>
</reference>
<feature type="transmembrane region" description="Helical" evidence="11">
    <location>
        <begin position="51"/>
        <end position="73"/>
    </location>
</feature>
<dbReference type="RefSeq" id="WP_158341187.1">
    <property type="nucleotide sequence ID" value="NZ_CP029161.1"/>
</dbReference>
<evidence type="ECO:0000256" key="9">
    <source>
        <dbReference type="ARBA" id="ARBA00023010"/>
    </source>
</evidence>
<dbReference type="GO" id="GO:0065002">
    <property type="term" value="P:intracellular protein transmembrane transport"/>
    <property type="evidence" value="ECO:0007669"/>
    <property type="project" value="TreeGrafter"/>
</dbReference>
<comment type="function">
    <text evidence="11">Involved in protein export. Participates in an early event of protein translocation.</text>
</comment>
<dbReference type="GO" id="GO:0005886">
    <property type="term" value="C:plasma membrane"/>
    <property type="evidence" value="ECO:0007669"/>
    <property type="project" value="UniProtKB-SubCell"/>
</dbReference>
<dbReference type="PANTHER" id="PTHR34182:SF1">
    <property type="entry name" value="PROTEIN-EXPORT MEMBRANE PROTEIN SECG"/>
    <property type="match status" value="1"/>
</dbReference>
<evidence type="ECO:0000256" key="3">
    <source>
        <dbReference type="ARBA" id="ARBA00017876"/>
    </source>
</evidence>
<keyword evidence="7 11" id="KW-0653">Protein transport</keyword>
<dbReference type="GO" id="GO:0009306">
    <property type="term" value="P:protein secretion"/>
    <property type="evidence" value="ECO:0007669"/>
    <property type="project" value="UniProtKB-UniRule"/>
</dbReference>
<evidence type="ECO:0000256" key="6">
    <source>
        <dbReference type="ARBA" id="ARBA00022692"/>
    </source>
</evidence>
<keyword evidence="4 11" id="KW-0813">Transport</keyword>
<evidence type="ECO:0000256" key="2">
    <source>
        <dbReference type="ARBA" id="ARBA00008445"/>
    </source>
</evidence>
<evidence type="ECO:0000256" key="5">
    <source>
        <dbReference type="ARBA" id="ARBA00022475"/>
    </source>
</evidence>
<evidence type="ECO:0000313" key="12">
    <source>
        <dbReference type="EMBL" id="AWH90416.1"/>
    </source>
</evidence>
<evidence type="ECO:0000256" key="1">
    <source>
        <dbReference type="ARBA" id="ARBA00004651"/>
    </source>
</evidence>
<dbReference type="Pfam" id="PF03840">
    <property type="entry name" value="SecG"/>
    <property type="match status" value="1"/>
</dbReference>
<dbReference type="AlphaFoldDB" id="A0A2U8DF04"/>
<proteinExistence type="inferred from homology"/>
<gene>
    <name evidence="12" type="primary">secG</name>
    <name evidence="12" type="ORF">DD681_01145</name>
</gene>
<comment type="similarity">
    <text evidence="2 11">Belongs to the SecG family.</text>
</comment>
<dbReference type="Proteomes" id="UP000244884">
    <property type="component" value="Chromosome"/>
</dbReference>
<keyword evidence="10 11" id="KW-0472">Membrane</keyword>
<keyword evidence="5 11" id="KW-1003">Cell membrane</keyword>
<keyword evidence="9 11" id="KW-0811">Translocation</keyword>
<evidence type="ECO:0000256" key="8">
    <source>
        <dbReference type="ARBA" id="ARBA00022989"/>
    </source>
</evidence>
<dbReference type="EMBL" id="CP029161">
    <property type="protein sequence ID" value="AWH90416.1"/>
    <property type="molecule type" value="Genomic_DNA"/>
</dbReference>